<feature type="transmembrane region" description="Helical" evidence="7">
    <location>
        <begin position="285"/>
        <end position="307"/>
    </location>
</feature>
<dbReference type="InParanoid" id="A7S8C6"/>
<feature type="transmembrane region" description="Helical" evidence="7">
    <location>
        <begin position="25"/>
        <end position="51"/>
    </location>
</feature>
<dbReference type="eggNOG" id="KOG3656">
    <property type="taxonomic scope" value="Eukaryota"/>
</dbReference>
<evidence type="ECO:0000256" key="5">
    <source>
        <dbReference type="ARBA" id="ARBA00023136"/>
    </source>
</evidence>
<dbReference type="EMBL" id="DS469597">
    <property type="protein sequence ID" value="EDO40077.1"/>
    <property type="molecule type" value="Genomic_DNA"/>
</dbReference>
<dbReference type="PROSITE" id="PS00237">
    <property type="entry name" value="G_PROTEIN_RECEP_F1_1"/>
    <property type="match status" value="1"/>
</dbReference>
<keyword evidence="2" id="KW-1003">Cell membrane</keyword>
<feature type="transmembrane region" description="Helical" evidence="7">
    <location>
        <begin position="63"/>
        <end position="87"/>
    </location>
</feature>
<evidence type="ECO:0000256" key="1">
    <source>
        <dbReference type="ARBA" id="ARBA00004651"/>
    </source>
</evidence>
<evidence type="ECO:0000313" key="10">
    <source>
        <dbReference type="Proteomes" id="UP000001593"/>
    </source>
</evidence>
<organism evidence="9 10">
    <name type="scientific">Nematostella vectensis</name>
    <name type="common">Starlet sea anemone</name>
    <dbReference type="NCBI Taxonomy" id="45351"/>
    <lineage>
        <taxon>Eukaryota</taxon>
        <taxon>Metazoa</taxon>
        <taxon>Cnidaria</taxon>
        <taxon>Anthozoa</taxon>
        <taxon>Hexacorallia</taxon>
        <taxon>Actiniaria</taxon>
        <taxon>Edwardsiidae</taxon>
        <taxon>Nematostella</taxon>
    </lineage>
</organism>
<dbReference type="OMA" id="CYIANCT"/>
<keyword evidence="6" id="KW-0807">Transducer</keyword>
<proteinExistence type="inferred from homology"/>
<comment type="subcellular location">
    <subcellularLocation>
        <location evidence="1">Cell membrane</location>
        <topology evidence="1">Multi-pass membrane protein</topology>
    </subcellularLocation>
</comment>
<keyword evidence="3 6" id="KW-0812">Transmembrane</keyword>
<feature type="transmembrane region" description="Helical" evidence="7">
    <location>
        <begin position="147"/>
        <end position="168"/>
    </location>
</feature>
<accession>A7S8C6</accession>
<feature type="domain" description="G-protein coupled receptors family 1 profile" evidence="8">
    <location>
        <begin position="42"/>
        <end position="305"/>
    </location>
</feature>
<dbReference type="PROSITE" id="PS50262">
    <property type="entry name" value="G_PROTEIN_RECEP_F1_2"/>
    <property type="match status" value="1"/>
</dbReference>
<evidence type="ECO:0000256" key="7">
    <source>
        <dbReference type="SAM" id="Phobius"/>
    </source>
</evidence>
<keyword evidence="6" id="KW-0297">G-protein coupled receptor</keyword>
<protein>
    <recommendedName>
        <fullName evidence="8">G-protein coupled receptors family 1 profile domain-containing protein</fullName>
    </recommendedName>
</protein>
<dbReference type="GO" id="GO:0004930">
    <property type="term" value="F:G protein-coupled receptor activity"/>
    <property type="evidence" value="ECO:0007669"/>
    <property type="project" value="UniProtKB-KW"/>
</dbReference>
<dbReference type="GO" id="GO:0005886">
    <property type="term" value="C:plasma membrane"/>
    <property type="evidence" value="ECO:0007669"/>
    <property type="project" value="UniProtKB-SubCell"/>
</dbReference>
<evidence type="ECO:0000256" key="3">
    <source>
        <dbReference type="ARBA" id="ARBA00022692"/>
    </source>
</evidence>
<comment type="similarity">
    <text evidence="6">Belongs to the G-protein coupled receptor 1 family.</text>
</comment>
<dbReference type="HOGENOM" id="CLU_009579_14_1_1"/>
<evidence type="ECO:0000256" key="2">
    <source>
        <dbReference type="ARBA" id="ARBA00022475"/>
    </source>
</evidence>
<feature type="transmembrane region" description="Helical" evidence="7">
    <location>
        <begin position="99"/>
        <end position="126"/>
    </location>
</feature>
<dbReference type="FunCoup" id="A7S8C6">
    <property type="interactions" value="23"/>
</dbReference>
<keyword evidence="4 7" id="KW-1133">Transmembrane helix</keyword>
<sequence length="347" mass="39579">MLAYNYSCYHFTEWVQYGQITNTQFIIVAILNGVTILPAIVLNALILISIWRTPALHKPSTVFLFNLALSDFVVGLVVQPVLMAWFVLELNAVEIQATYCYMALTMIVSSTFFSCLSFYMVTVVAVDRFLALYLHLRYPTIVTMKRAILVAVSIWLTALSVVVIWFFFGTKYKRVFSILSKSNTAILCSIVFISYFKIYRIVKKHQRQIQAADMSLTRTFSVTGACSLEGSASDSPNTQPQSIRRYKKSLISSFYVYFAFVICYLPILCSVSYDALTNDHRVSAYFTKIALCVLAINSALNPAIYFWKMRELRNAVWGTVNWLREMVGVRRNEVNPSRTAQVAWVVK</sequence>
<gene>
    <name evidence="9" type="ORF">NEMVEDRAFT_v1g208358</name>
</gene>
<dbReference type="SUPFAM" id="SSF81321">
    <property type="entry name" value="Family A G protein-coupled receptor-like"/>
    <property type="match status" value="1"/>
</dbReference>
<evidence type="ECO:0000256" key="6">
    <source>
        <dbReference type="RuleBase" id="RU000688"/>
    </source>
</evidence>
<dbReference type="AlphaFoldDB" id="A7S8C6"/>
<name>A7S8C6_NEMVE</name>
<keyword evidence="5 7" id="KW-0472">Membrane</keyword>
<keyword evidence="6" id="KW-0675">Receptor</keyword>
<evidence type="ECO:0000259" key="8">
    <source>
        <dbReference type="PROSITE" id="PS50262"/>
    </source>
</evidence>
<dbReference type="PRINTS" id="PR00237">
    <property type="entry name" value="GPCRRHODOPSN"/>
</dbReference>
<dbReference type="InterPro" id="IPR000276">
    <property type="entry name" value="GPCR_Rhodpsn"/>
</dbReference>
<dbReference type="CDD" id="cd00637">
    <property type="entry name" value="7tm_classA_rhodopsin-like"/>
    <property type="match status" value="1"/>
</dbReference>
<dbReference type="InterPro" id="IPR017452">
    <property type="entry name" value="GPCR_Rhodpsn_7TM"/>
</dbReference>
<evidence type="ECO:0000256" key="4">
    <source>
        <dbReference type="ARBA" id="ARBA00022989"/>
    </source>
</evidence>
<dbReference type="PhylomeDB" id="A7S8C6"/>
<dbReference type="SMART" id="SM01381">
    <property type="entry name" value="7TM_GPCR_Srsx"/>
    <property type="match status" value="1"/>
</dbReference>
<dbReference type="Pfam" id="PF00001">
    <property type="entry name" value="7tm_1"/>
    <property type="match status" value="1"/>
</dbReference>
<dbReference type="PANTHER" id="PTHR22750">
    <property type="entry name" value="G-PROTEIN COUPLED RECEPTOR"/>
    <property type="match status" value="1"/>
</dbReference>
<keyword evidence="10" id="KW-1185">Reference proteome</keyword>
<feature type="transmembrane region" description="Helical" evidence="7">
    <location>
        <begin position="254"/>
        <end position="273"/>
    </location>
</feature>
<feature type="transmembrane region" description="Helical" evidence="7">
    <location>
        <begin position="174"/>
        <end position="196"/>
    </location>
</feature>
<dbReference type="Proteomes" id="UP000001593">
    <property type="component" value="Unassembled WGS sequence"/>
</dbReference>
<evidence type="ECO:0000313" key="9">
    <source>
        <dbReference type="EMBL" id="EDO40077.1"/>
    </source>
</evidence>
<dbReference type="Gene3D" id="1.20.1070.10">
    <property type="entry name" value="Rhodopsin 7-helix transmembrane proteins"/>
    <property type="match status" value="1"/>
</dbReference>
<reference evidence="9 10" key="1">
    <citation type="journal article" date="2007" name="Science">
        <title>Sea anemone genome reveals ancestral eumetazoan gene repertoire and genomic organization.</title>
        <authorList>
            <person name="Putnam N.H."/>
            <person name="Srivastava M."/>
            <person name="Hellsten U."/>
            <person name="Dirks B."/>
            <person name="Chapman J."/>
            <person name="Salamov A."/>
            <person name="Terry A."/>
            <person name="Shapiro H."/>
            <person name="Lindquist E."/>
            <person name="Kapitonov V.V."/>
            <person name="Jurka J."/>
            <person name="Genikhovich G."/>
            <person name="Grigoriev I.V."/>
            <person name="Lucas S.M."/>
            <person name="Steele R.E."/>
            <person name="Finnerty J.R."/>
            <person name="Technau U."/>
            <person name="Martindale M.Q."/>
            <person name="Rokhsar D.S."/>
        </authorList>
    </citation>
    <scope>NUCLEOTIDE SEQUENCE [LARGE SCALE GENOMIC DNA]</scope>
    <source>
        <strain evidence="10">CH2 X CH6</strain>
    </source>
</reference>